<dbReference type="CDD" id="cd06558">
    <property type="entry name" value="crotonase-like"/>
    <property type="match status" value="1"/>
</dbReference>
<dbReference type="Pfam" id="PF00378">
    <property type="entry name" value="ECH_1"/>
    <property type="match status" value="1"/>
</dbReference>
<dbReference type="EMBL" id="FODV01000010">
    <property type="protein sequence ID" value="SEP00141.1"/>
    <property type="molecule type" value="Genomic_DNA"/>
</dbReference>
<evidence type="ECO:0000313" key="2">
    <source>
        <dbReference type="Proteomes" id="UP000199126"/>
    </source>
</evidence>
<dbReference type="Gene3D" id="3.90.226.10">
    <property type="entry name" value="2-enoyl-CoA Hydratase, Chain A, domain 1"/>
    <property type="match status" value="1"/>
</dbReference>
<evidence type="ECO:0000313" key="1">
    <source>
        <dbReference type="EMBL" id="SEP00141.1"/>
    </source>
</evidence>
<dbReference type="Proteomes" id="UP000199126">
    <property type="component" value="Unassembled WGS sequence"/>
</dbReference>
<name>A0A1H8UAB2_9EURY</name>
<reference evidence="2" key="1">
    <citation type="submission" date="2016-10" db="EMBL/GenBank/DDBJ databases">
        <authorList>
            <person name="Varghese N."/>
            <person name="Submissions S."/>
        </authorList>
    </citation>
    <scope>NUCLEOTIDE SEQUENCE [LARGE SCALE GENOMIC DNA]</scope>
    <source>
        <strain evidence="2">CGMCC 1.10121</strain>
    </source>
</reference>
<keyword evidence="2" id="KW-1185">Reference proteome</keyword>
<dbReference type="PANTHER" id="PTHR43459">
    <property type="entry name" value="ENOYL-COA HYDRATASE"/>
    <property type="match status" value="1"/>
</dbReference>
<protein>
    <submittedName>
        <fullName evidence="1">Enoyl-CoA hydratase/carnithine racemase</fullName>
    </submittedName>
</protein>
<sequence>MVRVETADRVHTLTFDRPETKNAFSPTAARELVDGLEAAAEADARAVVLTGDGDAFSAGGDIQSMAEREETPHESYDRVQSTLNTVVETMLTAPFPVIAKVNGDAVGAGTNIVAACDFVYADMEARFGEVFANVGLIPDSGGTVILPALVGLRTAKELTMTGRLFDAEEAVEMDLINRAVPTEELDNTVGDLLETLEKKPTETLALTKRGLHENIGRPFRDALDREAHLQVLAYGSNAHETGVNAFLNGERPEFR</sequence>
<dbReference type="AlphaFoldDB" id="A0A1H8UAB2"/>
<dbReference type="OrthoDB" id="27846at2157"/>
<proteinExistence type="predicted"/>
<dbReference type="RefSeq" id="WP_089825986.1">
    <property type="nucleotide sequence ID" value="NZ_FODV01000010.1"/>
</dbReference>
<dbReference type="PANTHER" id="PTHR43459:SF1">
    <property type="entry name" value="EG:BACN32G11.4 PROTEIN"/>
    <property type="match status" value="1"/>
</dbReference>
<dbReference type="Gene3D" id="1.10.12.10">
    <property type="entry name" value="Lyase 2-enoyl-coa Hydratase, Chain A, domain 2"/>
    <property type="match status" value="1"/>
</dbReference>
<gene>
    <name evidence="1" type="ORF">SAMN04487948_11054</name>
</gene>
<dbReference type="InterPro" id="IPR001753">
    <property type="entry name" value="Enoyl-CoA_hydra/iso"/>
</dbReference>
<dbReference type="SUPFAM" id="SSF52096">
    <property type="entry name" value="ClpP/crotonase"/>
    <property type="match status" value="1"/>
</dbReference>
<dbReference type="InterPro" id="IPR014748">
    <property type="entry name" value="Enoyl-CoA_hydra_C"/>
</dbReference>
<organism evidence="1 2">
    <name type="scientific">Halogranum amylolyticum</name>
    <dbReference type="NCBI Taxonomy" id="660520"/>
    <lineage>
        <taxon>Archaea</taxon>
        <taxon>Methanobacteriati</taxon>
        <taxon>Methanobacteriota</taxon>
        <taxon>Stenosarchaea group</taxon>
        <taxon>Halobacteria</taxon>
        <taxon>Halobacteriales</taxon>
        <taxon>Haloferacaceae</taxon>
    </lineage>
</organism>
<dbReference type="InterPro" id="IPR029045">
    <property type="entry name" value="ClpP/crotonase-like_dom_sf"/>
</dbReference>
<accession>A0A1H8UAB2</accession>